<sequence>MNRTLDPIRPLDAAGREHMLSIYRHLHAHPELSMQEHATADFIAAELDALGIENFRCGGTGVVGLLRSAERGAENDGVNGSGPVVAFRADTDGLPIAEDTGLDYASTATGVLPDGTEVPVMHGCGHDTHVAALLTAARLLAGSPGAWSGTVVLVFQPGEETAAGARAMVDDGLWDRAPRPAAVLGQHVMPLRAGTVTIASGTAMAMADALRVVVRGRQSHGSQPQHSVDPIVLASSMVTRLQTIVSRELDPQDPAVVTVGTFHAGLKENIIPDRAEFTLNIRTLTPAVRAQVLAAVERIVSAEAAASGAPEPSVERLYDFPENYNDPDAAARVTAALDDALGAENVRRTGPLMGSEDFGHLGSSIGVPTVYWMFGGFDGDEDLPVNHSPHFGPVPEPTLTTATRAALAALLAWVGTKAAPRTGTESNGERSDA</sequence>
<protein>
    <submittedName>
        <fullName evidence="2">M20 family metallopeptidase</fullName>
    </submittedName>
</protein>
<evidence type="ECO:0000259" key="1">
    <source>
        <dbReference type="Pfam" id="PF07687"/>
    </source>
</evidence>
<accession>A0ABP7E0I1</accession>
<comment type="caution">
    <text evidence="2">The sequence shown here is derived from an EMBL/GenBank/DDBJ whole genome shotgun (WGS) entry which is preliminary data.</text>
</comment>
<dbReference type="InterPro" id="IPR011650">
    <property type="entry name" value="Peptidase_M20_dimer"/>
</dbReference>
<dbReference type="PANTHER" id="PTHR11014">
    <property type="entry name" value="PEPTIDASE M20 FAMILY MEMBER"/>
    <property type="match status" value="1"/>
</dbReference>
<reference evidence="3" key="1">
    <citation type="journal article" date="2019" name="Int. J. Syst. Evol. Microbiol.">
        <title>The Global Catalogue of Microorganisms (GCM) 10K type strain sequencing project: providing services to taxonomists for standard genome sequencing and annotation.</title>
        <authorList>
            <consortium name="The Broad Institute Genomics Platform"/>
            <consortium name="The Broad Institute Genome Sequencing Center for Infectious Disease"/>
            <person name="Wu L."/>
            <person name="Ma J."/>
        </authorList>
    </citation>
    <scope>NUCLEOTIDE SEQUENCE [LARGE SCALE GENOMIC DNA]</scope>
    <source>
        <strain evidence="3">JCM 16961</strain>
    </source>
</reference>
<proteinExistence type="predicted"/>
<dbReference type="Pfam" id="PF07687">
    <property type="entry name" value="M20_dimer"/>
    <property type="match status" value="1"/>
</dbReference>
<dbReference type="Proteomes" id="UP001501536">
    <property type="component" value="Unassembled WGS sequence"/>
</dbReference>
<dbReference type="NCBIfam" id="TIGR01891">
    <property type="entry name" value="amidohydrolases"/>
    <property type="match status" value="1"/>
</dbReference>
<dbReference type="PIRSF" id="PIRSF005962">
    <property type="entry name" value="Pept_M20D_amidohydro"/>
    <property type="match status" value="1"/>
</dbReference>
<evidence type="ECO:0000313" key="2">
    <source>
        <dbReference type="EMBL" id="GAA3710554.1"/>
    </source>
</evidence>
<evidence type="ECO:0000313" key="3">
    <source>
        <dbReference type="Proteomes" id="UP001501536"/>
    </source>
</evidence>
<dbReference type="EMBL" id="BAABCJ010000006">
    <property type="protein sequence ID" value="GAA3710554.1"/>
    <property type="molecule type" value="Genomic_DNA"/>
</dbReference>
<dbReference type="SUPFAM" id="SSF55031">
    <property type="entry name" value="Bacterial exopeptidase dimerisation domain"/>
    <property type="match status" value="1"/>
</dbReference>
<dbReference type="InterPro" id="IPR002933">
    <property type="entry name" value="Peptidase_M20"/>
</dbReference>
<dbReference type="Gene3D" id="3.30.70.360">
    <property type="match status" value="1"/>
</dbReference>
<gene>
    <name evidence="2" type="ORF">GCM10022377_25190</name>
</gene>
<name>A0ABP7E0I1_9MICC</name>
<dbReference type="InterPro" id="IPR036264">
    <property type="entry name" value="Bact_exopeptidase_dim_dom"/>
</dbReference>
<dbReference type="RefSeq" id="WP_344885271.1">
    <property type="nucleotide sequence ID" value="NZ_BAABCJ010000006.1"/>
</dbReference>
<dbReference type="PANTHER" id="PTHR11014:SF63">
    <property type="entry name" value="METALLOPEPTIDASE, PUTATIVE (AFU_ORTHOLOGUE AFUA_6G09600)-RELATED"/>
    <property type="match status" value="1"/>
</dbReference>
<organism evidence="2 3">
    <name type="scientific">Zhihengliuella alba</name>
    <dbReference type="NCBI Taxonomy" id="547018"/>
    <lineage>
        <taxon>Bacteria</taxon>
        <taxon>Bacillati</taxon>
        <taxon>Actinomycetota</taxon>
        <taxon>Actinomycetes</taxon>
        <taxon>Micrococcales</taxon>
        <taxon>Micrococcaceae</taxon>
        <taxon>Zhihengliuella</taxon>
    </lineage>
</organism>
<dbReference type="Gene3D" id="3.40.630.10">
    <property type="entry name" value="Zn peptidases"/>
    <property type="match status" value="1"/>
</dbReference>
<dbReference type="Pfam" id="PF01546">
    <property type="entry name" value="Peptidase_M20"/>
    <property type="match status" value="1"/>
</dbReference>
<feature type="domain" description="Peptidase M20 dimerisation" evidence="1">
    <location>
        <begin position="210"/>
        <end position="305"/>
    </location>
</feature>
<keyword evidence="3" id="KW-1185">Reference proteome</keyword>
<dbReference type="SUPFAM" id="SSF53187">
    <property type="entry name" value="Zn-dependent exopeptidases"/>
    <property type="match status" value="1"/>
</dbReference>
<dbReference type="InterPro" id="IPR017439">
    <property type="entry name" value="Amidohydrolase"/>
</dbReference>